<dbReference type="SMART" id="SM00271">
    <property type="entry name" value="DnaJ"/>
    <property type="match status" value="1"/>
</dbReference>
<dbReference type="Proteomes" id="UP000218332">
    <property type="component" value="Unassembled WGS sequence"/>
</dbReference>
<protein>
    <submittedName>
        <fullName evidence="3">Molecular chaperone DjlA</fullName>
    </submittedName>
</protein>
<dbReference type="SUPFAM" id="SSF158682">
    <property type="entry name" value="TerB-like"/>
    <property type="match status" value="1"/>
</dbReference>
<evidence type="ECO:0000313" key="4">
    <source>
        <dbReference type="Proteomes" id="UP000218332"/>
    </source>
</evidence>
<keyword evidence="4" id="KW-1185">Reference proteome</keyword>
<name>A0A2A2I278_9GAMM</name>
<dbReference type="RefSeq" id="WP_095611214.1">
    <property type="nucleotide sequence ID" value="NZ_NMPM01000049.1"/>
</dbReference>
<dbReference type="InterPro" id="IPR001623">
    <property type="entry name" value="DnaJ_domain"/>
</dbReference>
<dbReference type="Gene3D" id="1.10.287.110">
    <property type="entry name" value="DnaJ domain"/>
    <property type="match status" value="1"/>
</dbReference>
<organism evidence="3 4">
    <name type="scientific">Tamilnaduibacter salinus</name>
    <dbReference type="NCBI Taxonomy" id="1484056"/>
    <lineage>
        <taxon>Bacteria</taxon>
        <taxon>Pseudomonadati</taxon>
        <taxon>Pseudomonadota</taxon>
        <taxon>Gammaproteobacteria</taxon>
        <taxon>Pseudomonadales</taxon>
        <taxon>Marinobacteraceae</taxon>
        <taxon>Tamilnaduibacter</taxon>
    </lineage>
</organism>
<dbReference type="InterPro" id="IPR036869">
    <property type="entry name" value="J_dom_sf"/>
</dbReference>
<sequence length="248" mass="28895">MNAREPTLIPPRVERDLQELLTELSACGHQPSMLINRTRLPRWCRRSLFFFLGYVARADGRVTEKDIQFAESLMKAFSLSPYQRRRAIHHFHRGKSSDVISNGRALRLRLTHRLWPWPALQVAICLGHAAQLHGAPSRARRYRCEDAVHHMGLPVELLQDIFDSYGQKVWITQPERYAPPSTFDDACQLLGVSRNASLADIKRAYRRKVSGCHPDKLGVGHTEREYRIANDRLYRYQQAWELIRKKMR</sequence>
<dbReference type="AlphaFoldDB" id="A0A2A2I278"/>
<dbReference type="CDD" id="cd06257">
    <property type="entry name" value="DnaJ"/>
    <property type="match status" value="1"/>
</dbReference>
<dbReference type="PROSITE" id="PS50076">
    <property type="entry name" value="DNAJ_2"/>
    <property type="match status" value="1"/>
</dbReference>
<dbReference type="InterPro" id="IPR029024">
    <property type="entry name" value="TerB-like"/>
</dbReference>
<evidence type="ECO:0000259" key="2">
    <source>
        <dbReference type="PROSITE" id="PS50076"/>
    </source>
</evidence>
<evidence type="ECO:0000256" key="1">
    <source>
        <dbReference type="ARBA" id="ARBA00023186"/>
    </source>
</evidence>
<dbReference type="Gene3D" id="1.10.3680.10">
    <property type="entry name" value="TerB-like"/>
    <property type="match status" value="1"/>
</dbReference>
<dbReference type="PRINTS" id="PR00625">
    <property type="entry name" value="JDOMAIN"/>
</dbReference>
<dbReference type="SUPFAM" id="SSF46565">
    <property type="entry name" value="Chaperone J-domain"/>
    <property type="match status" value="1"/>
</dbReference>
<dbReference type="EMBL" id="NMPM01000049">
    <property type="protein sequence ID" value="PAV25747.1"/>
    <property type="molecule type" value="Genomic_DNA"/>
</dbReference>
<comment type="caution">
    <text evidence="3">The sequence shown here is derived from an EMBL/GenBank/DDBJ whole genome shotgun (WGS) entry which is preliminary data.</text>
</comment>
<gene>
    <name evidence="3" type="ORF">CF392_09475</name>
</gene>
<accession>A0A2A2I278</accession>
<proteinExistence type="predicted"/>
<keyword evidence="1" id="KW-0143">Chaperone</keyword>
<reference evidence="3 4" key="1">
    <citation type="submission" date="2017-07" db="EMBL/GenBank/DDBJ databases">
        <title>Tamlnaduibacter salinus (Mi-7) genome sequencing.</title>
        <authorList>
            <person name="Verma A."/>
            <person name="Krishnamurthi S."/>
        </authorList>
    </citation>
    <scope>NUCLEOTIDE SEQUENCE [LARGE SCALE GENOMIC DNA]</scope>
    <source>
        <strain evidence="3 4">Mi-7</strain>
    </source>
</reference>
<dbReference type="Pfam" id="PF00226">
    <property type="entry name" value="DnaJ"/>
    <property type="match status" value="1"/>
</dbReference>
<feature type="domain" description="J" evidence="2">
    <location>
        <begin position="185"/>
        <end position="248"/>
    </location>
</feature>
<evidence type="ECO:0000313" key="3">
    <source>
        <dbReference type="EMBL" id="PAV25747.1"/>
    </source>
</evidence>